<sequence length="74" mass="8726">MEELIKKAREKGIDVEDLLIREISKDDPQEGIRLRLEIAEKYMAEAYDYLKKDDPIQASEKSLQGRRRNRESFG</sequence>
<proteinExistence type="predicted"/>
<dbReference type="Gene3D" id="1.20.120.330">
    <property type="entry name" value="Nucleotidyltransferases domain 2"/>
    <property type="match status" value="1"/>
</dbReference>
<dbReference type="Proteomes" id="UP000693941">
    <property type="component" value="Chromosome"/>
</dbReference>
<accession>A0A8F5GVI7</accession>
<organism evidence="1 2">
    <name type="scientific">Saccharolobus shibatae</name>
    <dbReference type="NCBI Taxonomy" id="2286"/>
    <lineage>
        <taxon>Archaea</taxon>
        <taxon>Thermoproteota</taxon>
        <taxon>Thermoprotei</taxon>
        <taxon>Sulfolobales</taxon>
        <taxon>Sulfolobaceae</taxon>
        <taxon>Saccharolobus</taxon>
    </lineage>
</organism>
<name>A0A8F5GVI7_9CREN</name>
<evidence type="ECO:0000313" key="1">
    <source>
        <dbReference type="EMBL" id="QXJ30991.1"/>
    </source>
</evidence>
<reference evidence="1" key="1">
    <citation type="journal article" date="2021" name="Environ. Microbiol.">
        <title>New insights into the diversity and evolution of the archaeal mobilome from three complete genomes of Saccharolobus shibatae.</title>
        <authorList>
            <person name="Medvedeva S."/>
            <person name="Brandt D."/>
            <person name="Cvirkaite-Krupovic V."/>
            <person name="Liu Y."/>
            <person name="Severinov K."/>
            <person name="Ishino S."/>
            <person name="Ishino Y."/>
            <person name="Prangishvili D."/>
            <person name="Kalinowski J."/>
            <person name="Krupovic M."/>
        </authorList>
    </citation>
    <scope>NUCLEOTIDE SEQUENCE</scope>
    <source>
        <strain evidence="1">BEU9</strain>
    </source>
</reference>
<dbReference type="Pfam" id="PF05942">
    <property type="entry name" value="PaREP1"/>
    <property type="match status" value="1"/>
</dbReference>
<dbReference type="EMBL" id="CP077715">
    <property type="protein sequence ID" value="QXJ30991.1"/>
    <property type="molecule type" value="Genomic_DNA"/>
</dbReference>
<protein>
    <submittedName>
        <fullName evidence="1">Uncharacterized protein</fullName>
    </submittedName>
</protein>
<gene>
    <name evidence="1" type="ORF">J5U21_00640</name>
</gene>
<dbReference type="AlphaFoldDB" id="A0A8F5GVI7"/>
<dbReference type="InterPro" id="IPR010268">
    <property type="entry name" value="PaREP1"/>
</dbReference>
<evidence type="ECO:0000313" key="2">
    <source>
        <dbReference type="Proteomes" id="UP000693941"/>
    </source>
</evidence>